<reference evidence="1" key="2">
    <citation type="submission" date="2020-09" db="EMBL/GenBank/DDBJ databases">
        <authorList>
            <person name="Sun Q."/>
            <person name="Ohkuma M."/>
        </authorList>
    </citation>
    <scope>NUCLEOTIDE SEQUENCE</scope>
    <source>
        <strain evidence="1">JCM 3090</strain>
    </source>
</reference>
<accession>A0A8J3F9W0</accession>
<name>A0A8J3F9W0_9ACTN</name>
<comment type="caution">
    <text evidence="1">The sequence shown here is derived from an EMBL/GenBank/DDBJ whole genome shotgun (WGS) entry which is preliminary data.</text>
</comment>
<evidence type="ECO:0000313" key="1">
    <source>
        <dbReference type="EMBL" id="GGJ95409.1"/>
    </source>
</evidence>
<reference evidence="1" key="1">
    <citation type="journal article" date="2014" name="Int. J. Syst. Evol. Microbiol.">
        <title>Complete genome sequence of Corynebacterium casei LMG S-19264T (=DSM 44701T), isolated from a smear-ripened cheese.</title>
        <authorList>
            <consortium name="US DOE Joint Genome Institute (JGI-PGF)"/>
            <person name="Walter F."/>
            <person name="Albersmeier A."/>
            <person name="Kalinowski J."/>
            <person name="Ruckert C."/>
        </authorList>
    </citation>
    <scope>NUCLEOTIDE SEQUENCE</scope>
    <source>
        <strain evidence="1">JCM 3090</strain>
    </source>
</reference>
<dbReference type="RefSeq" id="WP_189170428.1">
    <property type="nucleotide sequence ID" value="NZ_BMQB01000005.1"/>
</dbReference>
<protein>
    <submittedName>
        <fullName evidence="1">Uncharacterized protein</fullName>
    </submittedName>
</protein>
<dbReference type="AlphaFoldDB" id="A0A8J3F9W0"/>
<evidence type="ECO:0000313" key="2">
    <source>
        <dbReference type="Proteomes" id="UP000649739"/>
    </source>
</evidence>
<dbReference type="InterPro" id="IPR006311">
    <property type="entry name" value="TAT_signal"/>
</dbReference>
<keyword evidence="2" id="KW-1185">Reference proteome</keyword>
<dbReference type="PROSITE" id="PS51318">
    <property type="entry name" value="TAT"/>
    <property type="match status" value="1"/>
</dbReference>
<sequence>MSADFFADIPGFAPGALARGAGPVPAAGALPAVPAPRSAPAGPVRAGGFGRRTFLRTAFAGAGALALSGLTWLGERLPAYARTAPGRSSLHPKACMELDIPGDTPCWGRELIASTYCAEDGQHRTDTVRTPDGTYAYGWEPTCGGYAGWYWKSQGHTINCWDGYVRVRDAHSGRAHYATTSCRNEPGATPAVP</sequence>
<dbReference type="EMBL" id="BMQB01000005">
    <property type="protein sequence ID" value="GGJ95409.1"/>
    <property type="molecule type" value="Genomic_DNA"/>
</dbReference>
<gene>
    <name evidence="1" type="ORF">GCM10010123_26500</name>
</gene>
<organism evidence="1 2">
    <name type="scientific">Pilimelia anulata</name>
    <dbReference type="NCBI Taxonomy" id="53371"/>
    <lineage>
        <taxon>Bacteria</taxon>
        <taxon>Bacillati</taxon>
        <taxon>Actinomycetota</taxon>
        <taxon>Actinomycetes</taxon>
        <taxon>Micromonosporales</taxon>
        <taxon>Micromonosporaceae</taxon>
        <taxon>Pilimelia</taxon>
    </lineage>
</organism>
<proteinExistence type="predicted"/>
<dbReference type="Proteomes" id="UP000649739">
    <property type="component" value="Unassembled WGS sequence"/>
</dbReference>